<evidence type="ECO:0000256" key="1">
    <source>
        <dbReference type="SAM" id="Coils"/>
    </source>
</evidence>
<comment type="caution">
    <text evidence="2">The sequence shown here is derived from an EMBL/GenBank/DDBJ whole genome shotgun (WGS) entry which is preliminary data.</text>
</comment>
<evidence type="ECO:0000313" key="3">
    <source>
        <dbReference type="Proteomes" id="UP001347796"/>
    </source>
</evidence>
<feature type="coiled-coil region" evidence="1">
    <location>
        <begin position="112"/>
        <end position="180"/>
    </location>
</feature>
<proteinExistence type="predicted"/>
<accession>A0AAN8JEW2</accession>
<keyword evidence="3" id="KW-1185">Reference proteome</keyword>
<sequence>MASSPRRLERQNSEGSAESLKTLNADLRNHLAKLRTQLEYQKGDIKQAHWQRVLNVRTVREIEQQKCSRALERLKFKLEVEKQRELENLRVSLLSKHEGELLKITRQRDAEAGKLKQELDLKERMLRKLLGENRRGSLNLNMFAKRNKLMNELADLRTSKKELEESLENANEAERHHNLHVKKTAESWEYEVQKVRREAHMEIKQLVGILLYTLMGSGDFLL</sequence>
<dbReference type="EMBL" id="JAZGQO010000011">
    <property type="protein sequence ID" value="KAK6174759.1"/>
    <property type="molecule type" value="Genomic_DNA"/>
</dbReference>
<dbReference type="PANTHER" id="PTHR18935:SF8">
    <property type="entry name" value="GOLGIN SUBFAMILY A MEMBER 4-LIKE ISOFORM X1"/>
    <property type="match status" value="1"/>
</dbReference>
<protein>
    <submittedName>
        <fullName evidence="2">Uncharacterized protein</fullName>
    </submittedName>
</protein>
<dbReference type="GO" id="GO:0019900">
    <property type="term" value="F:kinase binding"/>
    <property type="evidence" value="ECO:0007669"/>
    <property type="project" value="InterPro"/>
</dbReference>
<keyword evidence="1" id="KW-0175">Coiled coil</keyword>
<name>A0AAN8JEW2_PATCE</name>
<dbReference type="GO" id="GO:0008017">
    <property type="term" value="F:microtubule binding"/>
    <property type="evidence" value="ECO:0007669"/>
    <property type="project" value="InterPro"/>
</dbReference>
<organism evidence="2 3">
    <name type="scientific">Patella caerulea</name>
    <name type="common">Rayed Mediterranean limpet</name>
    <dbReference type="NCBI Taxonomy" id="87958"/>
    <lineage>
        <taxon>Eukaryota</taxon>
        <taxon>Metazoa</taxon>
        <taxon>Spiralia</taxon>
        <taxon>Lophotrochozoa</taxon>
        <taxon>Mollusca</taxon>
        <taxon>Gastropoda</taxon>
        <taxon>Patellogastropoda</taxon>
        <taxon>Patelloidea</taxon>
        <taxon>Patellidae</taxon>
        <taxon>Patella</taxon>
    </lineage>
</organism>
<gene>
    <name evidence="2" type="ORF">SNE40_017976</name>
</gene>
<dbReference type="InterPro" id="IPR024836">
    <property type="entry name" value="JAKMIP"/>
</dbReference>
<dbReference type="AlphaFoldDB" id="A0AAN8JEW2"/>
<dbReference type="Proteomes" id="UP001347796">
    <property type="component" value="Unassembled WGS sequence"/>
</dbReference>
<reference evidence="2 3" key="1">
    <citation type="submission" date="2024-01" db="EMBL/GenBank/DDBJ databases">
        <title>The genome of the rayed Mediterranean limpet Patella caerulea (Linnaeus, 1758).</title>
        <authorList>
            <person name="Anh-Thu Weber A."/>
            <person name="Halstead-Nussloch G."/>
        </authorList>
    </citation>
    <scope>NUCLEOTIDE SEQUENCE [LARGE SCALE GENOMIC DNA]</scope>
    <source>
        <strain evidence="2">AATW-2023a</strain>
        <tissue evidence="2">Whole specimen</tissue>
    </source>
</reference>
<dbReference type="PANTHER" id="PTHR18935">
    <property type="entry name" value="GOLGIN SUBFAMILY A MEMBER 4-LIKE ISOFORM X1"/>
    <property type="match status" value="1"/>
</dbReference>
<evidence type="ECO:0000313" key="2">
    <source>
        <dbReference type="EMBL" id="KAK6174759.1"/>
    </source>
</evidence>